<feature type="compositionally biased region" description="Basic and acidic residues" evidence="1">
    <location>
        <begin position="214"/>
        <end position="229"/>
    </location>
</feature>
<organism evidence="2 3">
    <name type="scientific">Metarhizium rileyi (strain RCEF 4871)</name>
    <name type="common">Nomuraea rileyi</name>
    <dbReference type="NCBI Taxonomy" id="1649241"/>
    <lineage>
        <taxon>Eukaryota</taxon>
        <taxon>Fungi</taxon>
        <taxon>Dikarya</taxon>
        <taxon>Ascomycota</taxon>
        <taxon>Pezizomycotina</taxon>
        <taxon>Sordariomycetes</taxon>
        <taxon>Hypocreomycetidae</taxon>
        <taxon>Hypocreales</taxon>
        <taxon>Clavicipitaceae</taxon>
        <taxon>Metarhizium</taxon>
    </lineage>
</organism>
<evidence type="ECO:0000313" key="3">
    <source>
        <dbReference type="Proteomes" id="UP000317257"/>
    </source>
</evidence>
<evidence type="ECO:0000313" key="2">
    <source>
        <dbReference type="EMBL" id="TWU74769.1"/>
    </source>
</evidence>
<reference evidence="3" key="1">
    <citation type="submission" date="2018-12" db="EMBL/GenBank/DDBJ databases">
        <title>The complete genome of Metarhizium rileyi, a key fungal pathogen of Lepidoptera.</title>
        <authorList>
            <person name="Binneck E."/>
            <person name="Lastra C.C.L."/>
            <person name="Sosa-Gomez D.R."/>
        </authorList>
    </citation>
    <scope>NUCLEOTIDE SEQUENCE [LARGE SCALE GENOMIC DNA]</scope>
    <source>
        <strain evidence="3">Cep018-CH2</strain>
    </source>
</reference>
<dbReference type="Proteomes" id="UP000317257">
    <property type="component" value="Unassembled WGS sequence"/>
</dbReference>
<proteinExistence type="predicted"/>
<evidence type="ECO:0008006" key="4">
    <source>
        <dbReference type="Google" id="ProtNLM"/>
    </source>
</evidence>
<feature type="compositionally biased region" description="Polar residues" evidence="1">
    <location>
        <begin position="98"/>
        <end position="107"/>
    </location>
</feature>
<evidence type="ECO:0000256" key="1">
    <source>
        <dbReference type="SAM" id="MobiDB-lite"/>
    </source>
</evidence>
<feature type="compositionally biased region" description="Basic and acidic residues" evidence="1">
    <location>
        <begin position="48"/>
        <end position="59"/>
    </location>
</feature>
<protein>
    <recommendedName>
        <fullName evidence="4">Glycine-rich cell wall structural protein 1</fullName>
    </recommendedName>
</protein>
<dbReference type="AlphaFoldDB" id="A0A5C6GBP2"/>
<feature type="compositionally biased region" description="Basic and acidic residues" evidence="1">
    <location>
        <begin position="182"/>
        <end position="196"/>
    </location>
</feature>
<feature type="compositionally biased region" description="Basic and acidic residues" evidence="1">
    <location>
        <begin position="139"/>
        <end position="163"/>
    </location>
</feature>
<comment type="caution">
    <text evidence="2">The sequence shown here is derived from an EMBL/GenBank/DDBJ whole genome shotgun (WGS) entry which is preliminary data.</text>
</comment>
<dbReference type="EMBL" id="SBHS01000010">
    <property type="protein sequence ID" value="TWU74769.1"/>
    <property type="molecule type" value="Genomic_DNA"/>
</dbReference>
<feature type="region of interest" description="Disordered" evidence="1">
    <location>
        <begin position="1"/>
        <end position="235"/>
    </location>
</feature>
<accession>A0A5C6GBP2</accession>
<sequence>METISSIANTAAKVVWGDGTEHDEPASGVQGDVSNGEPYDGGNIDPMDQNRKETEHSTMEESEALNEMQDSKKRTEEAPSPPTEPLVRFASEPRKDSPQSGGNNSTVEGDGPRPLADIAKEHGGDAGNLQTGSEPTSAKGDDVNASHTKDGSSESRGTGEKYVETTGLAADGGDFDATKPGAGREADRLMEDKGVDRQGGVDQPKLDSSSSGSRSKDGKPSLKEKIKDKLHIHKS</sequence>
<gene>
    <name evidence="2" type="ORF">ED733_005952</name>
</gene>
<name>A0A5C6GBP2_METRR</name>